<proteinExistence type="inferred from homology"/>
<dbReference type="STRING" id="3068.D8UMA4"/>
<feature type="domain" description="Enoyl reductase (ER)" evidence="13">
    <location>
        <begin position="13"/>
        <end position="372"/>
    </location>
</feature>
<dbReference type="OrthoDB" id="1879366at2759"/>
<feature type="non-terminal residue" evidence="14">
    <location>
        <position position="565"/>
    </location>
</feature>
<evidence type="ECO:0000256" key="6">
    <source>
        <dbReference type="ARBA" id="ARBA00022723"/>
    </source>
</evidence>
<dbReference type="GO" id="GO:0016491">
    <property type="term" value="F:oxidoreductase activity"/>
    <property type="evidence" value="ECO:0007669"/>
    <property type="project" value="UniProtKB-KW"/>
</dbReference>
<keyword evidence="6 11" id="KW-0479">Metal-binding</keyword>
<evidence type="ECO:0000256" key="1">
    <source>
        <dbReference type="ARBA" id="ARBA00001947"/>
    </source>
</evidence>
<dbReference type="InterPro" id="IPR020843">
    <property type="entry name" value="ER"/>
</dbReference>
<keyword evidence="5 12" id="KW-0812">Transmembrane</keyword>
<dbReference type="Pfam" id="PF02687">
    <property type="entry name" value="FtsX"/>
    <property type="match status" value="1"/>
</dbReference>
<dbReference type="PANTHER" id="PTHR42813:SF4">
    <property type="entry name" value="NADP-DEPENDENT ISOPROPANOL DEHYDROGENASE"/>
    <property type="match status" value="1"/>
</dbReference>
<dbReference type="EMBL" id="GL378956">
    <property type="protein sequence ID" value="EFJ39145.1"/>
    <property type="molecule type" value="Genomic_DNA"/>
</dbReference>
<keyword evidence="7 11" id="KW-0862">Zinc</keyword>
<dbReference type="Pfam" id="PF08240">
    <property type="entry name" value="ADH_N"/>
    <property type="match status" value="1"/>
</dbReference>
<dbReference type="AlphaFoldDB" id="D8UMA4"/>
<dbReference type="Pfam" id="PF00107">
    <property type="entry name" value="ADH_zinc_N"/>
    <property type="match status" value="1"/>
</dbReference>
<evidence type="ECO:0000256" key="10">
    <source>
        <dbReference type="ARBA" id="ARBA00023136"/>
    </source>
</evidence>
<dbReference type="FunCoup" id="D8UMA4">
    <property type="interactions" value="769"/>
</dbReference>
<comment type="similarity">
    <text evidence="3 11">Belongs to the zinc-containing alcohol dehydrogenase family.</text>
</comment>
<evidence type="ECO:0000256" key="12">
    <source>
        <dbReference type="SAM" id="Phobius"/>
    </source>
</evidence>
<dbReference type="SUPFAM" id="SSF51735">
    <property type="entry name" value="NAD(P)-binding Rossmann-fold domains"/>
    <property type="match status" value="1"/>
</dbReference>
<dbReference type="InterPro" id="IPR013149">
    <property type="entry name" value="ADH-like_C"/>
</dbReference>
<dbReference type="PROSITE" id="PS00059">
    <property type="entry name" value="ADH_ZINC"/>
    <property type="match status" value="1"/>
</dbReference>
<feature type="transmembrane region" description="Helical" evidence="12">
    <location>
        <begin position="503"/>
        <end position="521"/>
    </location>
</feature>
<evidence type="ECO:0000256" key="2">
    <source>
        <dbReference type="ARBA" id="ARBA00004651"/>
    </source>
</evidence>
<protein>
    <recommendedName>
        <fullName evidence="13">Enoyl reductase (ER) domain-containing protein</fullName>
    </recommendedName>
</protein>
<dbReference type="GO" id="GO:0008270">
    <property type="term" value="F:zinc ion binding"/>
    <property type="evidence" value="ECO:0007669"/>
    <property type="project" value="InterPro"/>
</dbReference>
<comment type="subcellular location">
    <subcellularLocation>
        <location evidence="2">Cell membrane</location>
        <topology evidence="2">Multi-pass membrane protein</topology>
    </subcellularLocation>
</comment>
<evidence type="ECO:0000256" key="7">
    <source>
        <dbReference type="ARBA" id="ARBA00022833"/>
    </source>
</evidence>
<dbReference type="InterPro" id="IPR013154">
    <property type="entry name" value="ADH-like_N"/>
</dbReference>
<name>D8UMA4_VOLCA</name>
<evidence type="ECO:0000256" key="9">
    <source>
        <dbReference type="ARBA" id="ARBA00023002"/>
    </source>
</evidence>
<dbReference type="Gene3D" id="3.90.180.10">
    <property type="entry name" value="Medium-chain alcohol dehydrogenases, catalytic domain"/>
    <property type="match status" value="1"/>
</dbReference>
<dbReference type="SUPFAM" id="SSF50129">
    <property type="entry name" value="GroES-like"/>
    <property type="match status" value="1"/>
</dbReference>
<dbReference type="eggNOG" id="KOG0024">
    <property type="taxonomic scope" value="Eukaryota"/>
</dbReference>
<sequence length="565" mass="60362">MTAKMKAAIFVEPNRIVLDEKPIPDVGPLDALIRITTTTICGTDIHILKGEYPVARGLTIGHEPVGIIEKLGSAVEGFQEGQRVIAGAITPSGHSHACLCGCLSQDGPRMKYGFKPMGGWRFGNTIDGAQAEYLLVPDAMANLAPIPDGLSDEQVLMCPDIMSTGFSGAESGKIRIGDTVAVFAQGPIGLCATAGAKLMGATKIIAVDSVHARMEISRRMGADHVVDFSKTDVVAEIMRLTDGRGVDVAIEALGRQETFEAALRVLRPGGTLSSLGVYSKDLTIPLDAFLAGLGDHTIAILNGRKRTLHVVGIALSPEFIYALGPWDIMPDDRRFGIVWMSEKTLAAAYDLTGAFSSVALKLLPYASESAVIDQLDTLLNRYGGLGAVGRKDQTSHAFLDAELKQLEAMSRILPPIFLLVAAFLVNMTLTRLIALEREQIGLLKAIGYSNMAVGLHYLQFVSAIAVIGAAIGIAAGTWLGGGLTRMYSDFFHFPFLVFRIDPATYLLAVGTTVVSAVLGAWQAVRGVVRLPPAVAMTPPAPTQYRQFLVTLYRALGRISQTVTMV</sequence>
<evidence type="ECO:0000313" key="15">
    <source>
        <dbReference type="Proteomes" id="UP000001058"/>
    </source>
</evidence>
<evidence type="ECO:0000256" key="4">
    <source>
        <dbReference type="ARBA" id="ARBA00022475"/>
    </source>
</evidence>
<dbReference type="InterPro" id="IPR003838">
    <property type="entry name" value="ABC3_permease_C"/>
</dbReference>
<keyword evidence="8 12" id="KW-1133">Transmembrane helix</keyword>
<feature type="transmembrane region" description="Helical" evidence="12">
    <location>
        <begin position="455"/>
        <end position="483"/>
    </location>
</feature>
<dbReference type="PANTHER" id="PTHR42813">
    <property type="entry name" value="ZINC-TYPE ALCOHOL DEHYDROGENASE-LIKE"/>
    <property type="match status" value="1"/>
</dbReference>
<dbReference type="KEGG" id="vcn:VOLCADRAFT_101312"/>
<gene>
    <name evidence="14" type="ORF">VOLCADRAFT_101312</name>
</gene>
<keyword evidence="15" id="KW-1185">Reference proteome</keyword>
<reference evidence="14 15" key="1">
    <citation type="journal article" date="2010" name="Science">
        <title>Genomic analysis of organismal complexity in the multicellular green alga Volvox carteri.</title>
        <authorList>
            <person name="Prochnik S.E."/>
            <person name="Umen J."/>
            <person name="Nedelcu A.M."/>
            <person name="Hallmann A."/>
            <person name="Miller S.M."/>
            <person name="Nishii I."/>
            <person name="Ferris P."/>
            <person name="Kuo A."/>
            <person name="Mitros T."/>
            <person name="Fritz-Laylin L.K."/>
            <person name="Hellsten U."/>
            <person name="Chapman J."/>
            <person name="Simakov O."/>
            <person name="Rensing S.A."/>
            <person name="Terry A."/>
            <person name="Pangilinan J."/>
            <person name="Kapitonov V."/>
            <person name="Jurka J."/>
            <person name="Salamov A."/>
            <person name="Shapiro H."/>
            <person name="Schmutz J."/>
            <person name="Grimwood J."/>
            <person name="Lindquist E."/>
            <person name="Lucas S."/>
            <person name="Grigoriev I.V."/>
            <person name="Schmitt R."/>
            <person name="Kirk D."/>
            <person name="Rokhsar D.S."/>
        </authorList>
    </citation>
    <scope>NUCLEOTIDE SEQUENCE [LARGE SCALE GENOMIC DNA]</scope>
    <source>
        <strain evidence="15">f. Nagariensis / Eve</strain>
    </source>
</reference>
<dbReference type="InterPro" id="IPR036291">
    <property type="entry name" value="NAD(P)-bd_dom_sf"/>
</dbReference>
<evidence type="ECO:0000256" key="5">
    <source>
        <dbReference type="ARBA" id="ARBA00022692"/>
    </source>
</evidence>
<dbReference type="Gene3D" id="3.40.50.720">
    <property type="entry name" value="NAD(P)-binding Rossmann-like Domain"/>
    <property type="match status" value="1"/>
</dbReference>
<evidence type="ECO:0000259" key="13">
    <source>
        <dbReference type="SMART" id="SM00829"/>
    </source>
</evidence>
<evidence type="ECO:0000313" key="14">
    <source>
        <dbReference type="EMBL" id="EFJ39145.1"/>
    </source>
</evidence>
<evidence type="ECO:0000256" key="11">
    <source>
        <dbReference type="RuleBase" id="RU361277"/>
    </source>
</evidence>
<comment type="cofactor">
    <cofactor evidence="1 11">
        <name>Zn(2+)</name>
        <dbReference type="ChEBI" id="CHEBI:29105"/>
    </cofactor>
</comment>
<dbReference type="InParanoid" id="D8UMA4"/>
<dbReference type="InterPro" id="IPR011032">
    <property type="entry name" value="GroES-like_sf"/>
</dbReference>
<dbReference type="InterPro" id="IPR002328">
    <property type="entry name" value="ADH_Zn_CS"/>
</dbReference>
<keyword evidence="9" id="KW-0560">Oxidoreductase</keyword>
<keyword evidence="4" id="KW-1003">Cell membrane</keyword>
<keyword evidence="10 12" id="KW-0472">Membrane</keyword>
<dbReference type="SMART" id="SM00829">
    <property type="entry name" value="PKS_ER"/>
    <property type="match status" value="1"/>
</dbReference>
<evidence type="ECO:0000256" key="8">
    <source>
        <dbReference type="ARBA" id="ARBA00022989"/>
    </source>
</evidence>
<feature type="transmembrane region" description="Helical" evidence="12">
    <location>
        <begin position="412"/>
        <end position="434"/>
    </location>
</feature>
<dbReference type="Proteomes" id="UP000001058">
    <property type="component" value="Unassembled WGS sequence"/>
</dbReference>
<accession>D8UMA4</accession>
<evidence type="ECO:0000256" key="3">
    <source>
        <dbReference type="ARBA" id="ARBA00008072"/>
    </source>
</evidence>
<organism evidence="15">
    <name type="scientific">Volvox carteri f. nagariensis</name>
    <dbReference type="NCBI Taxonomy" id="3068"/>
    <lineage>
        <taxon>Eukaryota</taxon>
        <taxon>Viridiplantae</taxon>
        <taxon>Chlorophyta</taxon>
        <taxon>core chlorophytes</taxon>
        <taxon>Chlorophyceae</taxon>
        <taxon>CS clade</taxon>
        <taxon>Chlamydomonadales</taxon>
        <taxon>Volvocaceae</taxon>
        <taxon>Volvox</taxon>
    </lineage>
</organism>
<dbReference type="GO" id="GO:0005886">
    <property type="term" value="C:plasma membrane"/>
    <property type="evidence" value="ECO:0007669"/>
    <property type="project" value="UniProtKB-SubCell"/>
</dbReference>